<evidence type="ECO:0000256" key="5">
    <source>
        <dbReference type="ARBA" id="ARBA00022793"/>
    </source>
</evidence>
<dbReference type="CDD" id="cd00331">
    <property type="entry name" value="IGPS"/>
    <property type="match status" value="1"/>
</dbReference>
<evidence type="ECO:0000313" key="10">
    <source>
        <dbReference type="EMBL" id="AEB41999.1"/>
    </source>
</evidence>
<sequence length="275" mass="30462">MKFANYLENLLACKKGEIQQLIQDTQRDPQHHLNRILHQEHICQERFLKALKSPGLSIIGEIKRESPTCGKIRHIDDPAKFALQYCQGGASAISVLTDMQGFGGSLKDMHRVSKILNQSYPEVAILRKDFILHSLQLAEAVFYGAHAVLLIVGVVGSNLKPLLQDAQRLGLDVLTEVHDLPELELALEAGAKIIGMNHRNLKRFTIDLEVSEKLNPYIPEGVVTVAESGIHNPMQAEKIRKMGCDGILIGEALVKAQNPSQLIKQMQGEKGEDEG</sequence>
<evidence type="ECO:0000259" key="9">
    <source>
        <dbReference type="Pfam" id="PF00218"/>
    </source>
</evidence>
<evidence type="ECO:0000313" key="11">
    <source>
        <dbReference type="Proteomes" id="UP000008305"/>
    </source>
</evidence>
<feature type="domain" description="Indole-3-glycerol phosphate synthase" evidence="9">
    <location>
        <begin position="8"/>
        <end position="265"/>
    </location>
</feature>
<dbReference type="InterPro" id="IPR045186">
    <property type="entry name" value="Indole-3-glycerol_P_synth"/>
</dbReference>
<evidence type="ECO:0000256" key="4">
    <source>
        <dbReference type="ARBA" id="ARBA00022605"/>
    </source>
</evidence>
<evidence type="ECO:0000256" key="1">
    <source>
        <dbReference type="ARBA" id="ARBA00001633"/>
    </source>
</evidence>
<evidence type="ECO:0000256" key="8">
    <source>
        <dbReference type="ARBA" id="ARBA00023239"/>
    </source>
</evidence>
<dbReference type="InterPro" id="IPR013798">
    <property type="entry name" value="Indole-3-glycerol_P_synth_dom"/>
</dbReference>
<proteinExistence type="predicted"/>
<dbReference type="SUPFAM" id="SSF51366">
    <property type="entry name" value="Ribulose-phoshate binding barrel"/>
    <property type="match status" value="1"/>
</dbReference>
<keyword evidence="4" id="KW-0028">Amino-acid biosynthesis</keyword>
<dbReference type="Pfam" id="PF00218">
    <property type="entry name" value="IGPS"/>
    <property type="match status" value="1"/>
</dbReference>
<dbReference type="EC" id="4.1.1.48" evidence="3"/>
<gene>
    <name evidence="10" type="primary">trpC</name>
    <name evidence="10" type="ordered locus">G5S_1086</name>
</gene>
<keyword evidence="8 10" id="KW-0456">Lyase</keyword>
<dbReference type="InterPro" id="IPR013785">
    <property type="entry name" value="Aldolase_TIM"/>
</dbReference>
<dbReference type="Gene3D" id="3.20.20.70">
    <property type="entry name" value="Aldolase class I"/>
    <property type="match status" value="1"/>
</dbReference>
<evidence type="ECO:0000256" key="7">
    <source>
        <dbReference type="ARBA" id="ARBA00023141"/>
    </source>
</evidence>
<accession>A0AA34WIC9</accession>
<comment type="catalytic activity">
    <reaction evidence="1">
        <text>1-(2-carboxyphenylamino)-1-deoxy-D-ribulose 5-phosphate + H(+) = (1S,2R)-1-C-(indol-3-yl)glycerol 3-phosphate + CO2 + H2O</text>
        <dbReference type="Rhea" id="RHEA:23476"/>
        <dbReference type="ChEBI" id="CHEBI:15377"/>
        <dbReference type="ChEBI" id="CHEBI:15378"/>
        <dbReference type="ChEBI" id="CHEBI:16526"/>
        <dbReference type="ChEBI" id="CHEBI:58613"/>
        <dbReference type="ChEBI" id="CHEBI:58866"/>
        <dbReference type="EC" id="4.1.1.48"/>
    </reaction>
</comment>
<keyword evidence="7" id="KW-0057">Aromatic amino acid biosynthesis</keyword>
<keyword evidence="6" id="KW-0822">Tryptophan biosynthesis</keyword>
<dbReference type="GO" id="GO:0000162">
    <property type="term" value="P:L-tryptophan biosynthetic process"/>
    <property type="evidence" value="ECO:0007669"/>
    <property type="project" value="UniProtKB-KW"/>
</dbReference>
<comment type="pathway">
    <text evidence="2">Amino-acid biosynthesis; L-tryptophan biosynthesis; L-tryptophan from chorismate: step 4/5.</text>
</comment>
<dbReference type="Proteomes" id="UP000008305">
    <property type="component" value="Chromosome"/>
</dbReference>
<evidence type="ECO:0000256" key="2">
    <source>
        <dbReference type="ARBA" id="ARBA00004696"/>
    </source>
</evidence>
<name>A0AA34WIC9_CHLPE</name>
<protein>
    <recommendedName>
        <fullName evidence="3">indole-3-glycerol-phosphate synthase</fullName>
        <ecNumber evidence="3">4.1.1.48</ecNumber>
    </recommendedName>
</protein>
<dbReference type="KEGG" id="cpm:G5S_1086"/>
<dbReference type="GO" id="GO:0004425">
    <property type="term" value="F:indole-3-glycerol-phosphate synthase activity"/>
    <property type="evidence" value="ECO:0007669"/>
    <property type="project" value="UniProtKB-EC"/>
</dbReference>
<organism evidence="10 11">
    <name type="scientific">Chlamydia pecorum (strain ATCC VR-628 / DSM 29919 / E58)</name>
    <name type="common">Chlamydophila pecorum</name>
    <dbReference type="NCBI Taxonomy" id="331635"/>
    <lineage>
        <taxon>Bacteria</taxon>
        <taxon>Pseudomonadati</taxon>
        <taxon>Chlamydiota</taxon>
        <taxon>Chlamydiia</taxon>
        <taxon>Chlamydiales</taxon>
        <taxon>Chlamydiaceae</taxon>
        <taxon>Chlamydia/Chlamydophila group</taxon>
        <taxon>Chlamydia</taxon>
    </lineage>
</organism>
<dbReference type="PANTHER" id="PTHR22854:SF2">
    <property type="entry name" value="INDOLE-3-GLYCEROL-PHOSPHATE SYNTHASE"/>
    <property type="match status" value="1"/>
</dbReference>
<evidence type="ECO:0000256" key="3">
    <source>
        <dbReference type="ARBA" id="ARBA00012362"/>
    </source>
</evidence>
<reference evidence="10 11" key="1">
    <citation type="journal article" date="2011" name="J. Bacteriol.">
        <title>Genome sequence of the obligate intracellular animal pathogen Chlamydia pecorum E58.</title>
        <authorList>
            <person name="Mojica S."/>
            <person name="Huot Creasy H."/>
            <person name="Daugherty S."/>
            <person name="Read T.D."/>
            <person name="Kim T."/>
            <person name="Kaltenboeck B."/>
            <person name="Bavoil P."/>
            <person name="Myers G.S."/>
        </authorList>
    </citation>
    <scope>NUCLEOTIDE SEQUENCE [LARGE SCALE GENOMIC DNA]</scope>
    <source>
        <strain evidence="10 11">E58</strain>
    </source>
</reference>
<keyword evidence="11" id="KW-1185">Reference proteome</keyword>
<evidence type="ECO:0000256" key="6">
    <source>
        <dbReference type="ARBA" id="ARBA00022822"/>
    </source>
</evidence>
<keyword evidence="5" id="KW-0210">Decarboxylase</keyword>
<dbReference type="AlphaFoldDB" id="A0AA34WIC9"/>
<dbReference type="PANTHER" id="PTHR22854">
    <property type="entry name" value="TRYPTOPHAN BIOSYNTHESIS PROTEIN"/>
    <property type="match status" value="1"/>
</dbReference>
<dbReference type="GO" id="GO:0004640">
    <property type="term" value="F:phosphoribosylanthranilate isomerase activity"/>
    <property type="evidence" value="ECO:0007669"/>
    <property type="project" value="TreeGrafter"/>
</dbReference>
<dbReference type="RefSeq" id="WP_013713077.1">
    <property type="nucleotide sequence ID" value="NC_015408.1"/>
</dbReference>
<dbReference type="InterPro" id="IPR011060">
    <property type="entry name" value="RibuloseP-bd_barrel"/>
</dbReference>
<dbReference type="EMBL" id="CP002608">
    <property type="protein sequence ID" value="AEB41999.1"/>
    <property type="molecule type" value="Genomic_DNA"/>
</dbReference>